<proteinExistence type="inferred from homology"/>
<gene>
    <name evidence="16" type="primary">rsmB</name>
    <name evidence="16" type="ORF">JTBM06_V1_20045</name>
</gene>
<evidence type="ECO:0000256" key="12">
    <source>
        <dbReference type="ARBA" id="ARBA00031088"/>
    </source>
</evidence>
<evidence type="ECO:0000259" key="15">
    <source>
        <dbReference type="PROSITE" id="PS51686"/>
    </source>
</evidence>
<dbReference type="Gene3D" id="3.30.70.1170">
    <property type="entry name" value="Sun protein, domain 3"/>
    <property type="match status" value="1"/>
</dbReference>
<dbReference type="InterPro" id="IPR049560">
    <property type="entry name" value="MeTrfase_RsmB-F_NOP2_cat"/>
</dbReference>
<organism evidence="16">
    <name type="scientific">uncultured Woeseiaceae bacterium</name>
    <dbReference type="NCBI Taxonomy" id="1983305"/>
    <lineage>
        <taxon>Bacteria</taxon>
        <taxon>Pseudomonadati</taxon>
        <taxon>Pseudomonadota</taxon>
        <taxon>Gammaproteobacteria</taxon>
        <taxon>Woeseiales</taxon>
        <taxon>Woeseiaceae</taxon>
        <taxon>environmental samples</taxon>
    </lineage>
</organism>
<dbReference type="FunFam" id="3.40.50.150:FF:000022">
    <property type="entry name" value="Ribosomal RNA small subunit methyltransferase B"/>
    <property type="match status" value="1"/>
</dbReference>
<evidence type="ECO:0000256" key="5">
    <source>
        <dbReference type="ARBA" id="ARBA00022490"/>
    </source>
</evidence>
<keyword evidence="6" id="KW-0698">rRNA processing</keyword>
<accession>A0A7D9D1R6</accession>
<dbReference type="AlphaFoldDB" id="A0A7D9D1R6"/>
<evidence type="ECO:0000256" key="14">
    <source>
        <dbReference type="PROSITE-ProRule" id="PRU01023"/>
    </source>
</evidence>
<dbReference type="GO" id="GO:0003723">
    <property type="term" value="F:RNA binding"/>
    <property type="evidence" value="ECO:0007669"/>
    <property type="project" value="UniProtKB-UniRule"/>
</dbReference>
<dbReference type="PRINTS" id="PR02008">
    <property type="entry name" value="RCMTFAMILY"/>
</dbReference>
<evidence type="ECO:0000256" key="4">
    <source>
        <dbReference type="ARBA" id="ARBA00012140"/>
    </source>
</evidence>
<name>A0A7D9D1R6_9GAMM</name>
<keyword evidence="9 14" id="KW-0949">S-adenosyl-L-methionine</keyword>
<evidence type="ECO:0000256" key="10">
    <source>
        <dbReference type="ARBA" id="ARBA00022884"/>
    </source>
</evidence>
<dbReference type="NCBIfam" id="NF008149">
    <property type="entry name" value="PRK10901.1"/>
    <property type="match status" value="1"/>
</dbReference>
<dbReference type="PANTHER" id="PTHR22807:SF61">
    <property type="entry name" value="NOL1_NOP2_SUN FAMILY PROTEIN _ ANTITERMINATION NUSB DOMAIN-CONTAINING PROTEIN"/>
    <property type="match status" value="1"/>
</dbReference>
<dbReference type="EC" id="2.1.1.176" evidence="4"/>
<dbReference type="Gene3D" id="3.40.50.150">
    <property type="entry name" value="Vaccinia Virus protein VP39"/>
    <property type="match status" value="1"/>
</dbReference>
<evidence type="ECO:0000256" key="7">
    <source>
        <dbReference type="ARBA" id="ARBA00022603"/>
    </source>
</evidence>
<evidence type="ECO:0000256" key="9">
    <source>
        <dbReference type="ARBA" id="ARBA00022691"/>
    </source>
</evidence>
<feature type="active site" description="Nucleophile" evidence="14">
    <location>
        <position position="378"/>
    </location>
</feature>
<comment type="function">
    <text evidence="1">Specifically methylates the cytosine at position 967 (m5C967) of 16S rRNA.</text>
</comment>
<comment type="catalytic activity">
    <reaction evidence="13">
        <text>cytidine(967) in 16S rRNA + S-adenosyl-L-methionine = 5-methylcytidine(967) in 16S rRNA + S-adenosyl-L-homocysteine + H(+)</text>
        <dbReference type="Rhea" id="RHEA:42748"/>
        <dbReference type="Rhea" id="RHEA-COMP:10219"/>
        <dbReference type="Rhea" id="RHEA-COMP:10220"/>
        <dbReference type="ChEBI" id="CHEBI:15378"/>
        <dbReference type="ChEBI" id="CHEBI:57856"/>
        <dbReference type="ChEBI" id="CHEBI:59789"/>
        <dbReference type="ChEBI" id="CHEBI:74483"/>
        <dbReference type="ChEBI" id="CHEBI:82748"/>
        <dbReference type="EC" id="2.1.1.176"/>
    </reaction>
</comment>
<evidence type="ECO:0000256" key="2">
    <source>
        <dbReference type="ARBA" id="ARBA00004496"/>
    </source>
</evidence>
<evidence type="ECO:0000256" key="3">
    <source>
        <dbReference type="ARBA" id="ARBA00007494"/>
    </source>
</evidence>
<dbReference type="NCBIfam" id="TIGR00563">
    <property type="entry name" value="rsmB"/>
    <property type="match status" value="1"/>
</dbReference>
<dbReference type="InterPro" id="IPR023267">
    <property type="entry name" value="RCMT"/>
</dbReference>
<protein>
    <recommendedName>
        <fullName evidence="4">16S rRNA (cytosine(967)-C(5))-methyltransferase</fullName>
        <ecNumber evidence="4">2.1.1.176</ecNumber>
    </recommendedName>
    <alternativeName>
        <fullName evidence="11">16S rRNA m5C967 methyltransferase</fullName>
    </alternativeName>
    <alternativeName>
        <fullName evidence="12">rRNA (cytosine-C(5)-)-methyltransferase RsmB</fullName>
    </alternativeName>
</protein>
<evidence type="ECO:0000256" key="6">
    <source>
        <dbReference type="ARBA" id="ARBA00022552"/>
    </source>
</evidence>
<evidence type="ECO:0000256" key="1">
    <source>
        <dbReference type="ARBA" id="ARBA00002724"/>
    </source>
</evidence>
<dbReference type="GO" id="GO:0006355">
    <property type="term" value="P:regulation of DNA-templated transcription"/>
    <property type="evidence" value="ECO:0007669"/>
    <property type="project" value="InterPro"/>
</dbReference>
<keyword evidence="5" id="KW-0963">Cytoplasm</keyword>
<evidence type="ECO:0000256" key="11">
    <source>
        <dbReference type="ARBA" id="ARBA00030399"/>
    </source>
</evidence>
<feature type="binding site" evidence="14">
    <location>
        <position position="306"/>
    </location>
    <ligand>
        <name>S-adenosyl-L-methionine</name>
        <dbReference type="ChEBI" id="CHEBI:59789"/>
    </ligand>
</feature>
<dbReference type="SUPFAM" id="SSF48013">
    <property type="entry name" value="NusB-like"/>
    <property type="match status" value="1"/>
</dbReference>
<dbReference type="Gene3D" id="1.10.940.10">
    <property type="entry name" value="NusB-like"/>
    <property type="match status" value="1"/>
</dbReference>
<dbReference type="GO" id="GO:0070475">
    <property type="term" value="P:rRNA base methylation"/>
    <property type="evidence" value="ECO:0007669"/>
    <property type="project" value="TreeGrafter"/>
</dbReference>
<dbReference type="InterPro" id="IPR054728">
    <property type="entry name" value="RsmB-like_ferredoxin"/>
</dbReference>
<dbReference type="InterPro" id="IPR001678">
    <property type="entry name" value="MeTrfase_RsmB-F_NOP2_dom"/>
</dbReference>
<dbReference type="InterPro" id="IPR018314">
    <property type="entry name" value="RsmB/NOL1/NOP2-like_CS"/>
</dbReference>
<keyword evidence="8 14" id="KW-0808">Transferase</keyword>
<feature type="binding site" evidence="14">
    <location>
        <begin position="256"/>
        <end position="262"/>
    </location>
    <ligand>
        <name>S-adenosyl-L-methionine</name>
        <dbReference type="ChEBI" id="CHEBI:59789"/>
    </ligand>
</feature>
<dbReference type="Pfam" id="PF01189">
    <property type="entry name" value="Methyltr_RsmB-F"/>
    <property type="match status" value="1"/>
</dbReference>
<dbReference type="PANTHER" id="PTHR22807">
    <property type="entry name" value="NOP2 YEAST -RELATED NOL1/NOP2/FMU SUN DOMAIN-CONTAINING"/>
    <property type="match status" value="1"/>
</dbReference>
<dbReference type="PROSITE" id="PS01153">
    <property type="entry name" value="NOL1_NOP2_SUN"/>
    <property type="match status" value="1"/>
</dbReference>
<reference evidence="16" key="1">
    <citation type="submission" date="2019-07" db="EMBL/GenBank/DDBJ databases">
        <authorList>
            <person name="Weber M."/>
            <person name="Kostadinov I."/>
            <person name="Kostadinov D I."/>
        </authorList>
    </citation>
    <scope>NUCLEOTIDE SEQUENCE</scope>
    <source>
        <strain evidence="16">Gfbio:sag-sample-m06:053724c1-46a9-4a36-b237-ea2bf867836b</strain>
    </source>
</reference>
<evidence type="ECO:0000256" key="13">
    <source>
        <dbReference type="ARBA" id="ARBA00047283"/>
    </source>
</evidence>
<feature type="binding site" evidence="14">
    <location>
        <position position="325"/>
    </location>
    <ligand>
        <name>S-adenosyl-L-methionine</name>
        <dbReference type="ChEBI" id="CHEBI:59789"/>
    </ligand>
</feature>
<comment type="similarity">
    <text evidence="3 14">Belongs to the class I-like SAM-binding methyltransferase superfamily. RsmB/NOP family.</text>
</comment>
<sequence>MNETKSGARLRAEAAKAVNAVVAQGRSLGAVLGELDEQINPADRPLLKMLCYGTLRHHFRLRADLRKLLERPLKARDSVIESLLAIGIFQLIDTRIPDHAAVSMTVEAARLLRRPKYAGLINAVLRNFLRQDIGRQEAGDDESRFNHPAWFIDALRADWPDDWQQILEANNERAPMWLRVNQNRTTTADYLDRLAQVDDGHGMLSGFIHAIRLAKPVPVAELPGFADGDVSVQDAAAQIAAPWLLMGGGSRILDACAAPGGKTGHLLELASPGSVLTVIELDPERLASIHENLERLRLDATVLAADASKPKEWWDGQPFDRILLDAPCSASGVIRRHPDIKLLRRESDIEALAGLQTRLLDALWPLLAPSGRLLYVTCSVLAAENDAVVGDFLARHSDAREDRVLPNYNIRDLMVEKTCGVQVMPGNQGLDGFYFACLERTH</sequence>
<dbReference type="Pfam" id="PF01029">
    <property type="entry name" value="NusB"/>
    <property type="match status" value="1"/>
</dbReference>
<dbReference type="InterPro" id="IPR029063">
    <property type="entry name" value="SAM-dependent_MTases_sf"/>
</dbReference>
<dbReference type="GO" id="GO:0009383">
    <property type="term" value="F:rRNA (cytosine-C5-)-methyltransferase activity"/>
    <property type="evidence" value="ECO:0007669"/>
    <property type="project" value="TreeGrafter"/>
</dbReference>
<dbReference type="Gene3D" id="1.10.287.730">
    <property type="entry name" value="Helix hairpin bin"/>
    <property type="match status" value="1"/>
</dbReference>
<evidence type="ECO:0000256" key="8">
    <source>
        <dbReference type="ARBA" id="ARBA00022679"/>
    </source>
</evidence>
<dbReference type="SUPFAM" id="SSF53335">
    <property type="entry name" value="S-adenosyl-L-methionine-dependent methyltransferases"/>
    <property type="match status" value="1"/>
</dbReference>
<dbReference type="InterPro" id="IPR006027">
    <property type="entry name" value="NusB_RsmB_TIM44"/>
</dbReference>
<dbReference type="GO" id="GO:0005829">
    <property type="term" value="C:cytosol"/>
    <property type="evidence" value="ECO:0007669"/>
    <property type="project" value="TreeGrafter"/>
</dbReference>
<keyword evidence="10 14" id="KW-0694">RNA-binding</keyword>
<keyword evidence="7 14" id="KW-0489">Methyltransferase</keyword>
<dbReference type="EMBL" id="LR633967">
    <property type="protein sequence ID" value="VUX55424.1"/>
    <property type="molecule type" value="Genomic_DNA"/>
</dbReference>
<dbReference type="Pfam" id="PF22458">
    <property type="entry name" value="RsmF-B_ferredox"/>
    <property type="match status" value="1"/>
</dbReference>
<feature type="domain" description="SAM-dependent MTase RsmB/NOP-type" evidence="15">
    <location>
        <begin position="166"/>
        <end position="441"/>
    </location>
</feature>
<evidence type="ECO:0000313" key="16">
    <source>
        <dbReference type="EMBL" id="VUX55424.1"/>
    </source>
</evidence>
<dbReference type="CDD" id="cd02440">
    <property type="entry name" value="AdoMet_MTases"/>
    <property type="match status" value="1"/>
</dbReference>
<dbReference type="InterPro" id="IPR035926">
    <property type="entry name" value="NusB-like_sf"/>
</dbReference>
<dbReference type="InterPro" id="IPR004573">
    <property type="entry name" value="rRNA_ssu_MeTfrase_B"/>
</dbReference>
<comment type="subcellular location">
    <subcellularLocation>
        <location evidence="2">Cytoplasm</location>
    </subcellularLocation>
</comment>
<feature type="binding site" evidence="14">
    <location>
        <position position="280"/>
    </location>
    <ligand>
        <name>S-adenosyl-L-methionine</name>
        <dbReference type="ChEBI" id="CHEBI:59789"/>
    </ligand>
</feature>
<dbReference type="PROSITE" id="PS51686">
    <property type="entry name" value="SAM_MT_RSMB_NOP"/>
    <property type="match status" value="1"/>
</dbReference>